<dbReference type="CDD" id="cd00067">
    <property type="entry name" value="GAL4"/>
    <property type="match status" value="1"/>
</dbReference>
<proteinExistence type="predicted"/>
<name>C8VD32_EMENI</name>
<dbReference type="InterPro" id="IPR021858">
    <property type="entry name" value="Fun_TF"/>
</dbReference>
<comment type="subcellular location">
    <subcellularLocation>
        <location evidence="1">Nucleus</location>
    </subcellularLocation>
</comment>
<evidence type="ECO:0000313" key="9">
    <source>
        <dbReference type="Proteomes" id="UP000000560"/>
    </source>
</evidence>
<organism evidence="8 9">
    <name type="scientific">Emericella nidulans (strain FGSC A4 / ATCC 38163 / CBS 112.46 / NRRL 194 / M139)</name>
    <name type="common">Aspergillus nidulans</name>
    <dbReference type="NCBI Taxonomy" id="227321"/>
    <lineage>
        <taxon>Eukaryota</taxon>
        <taxon>Fungi</taxon>
        <taxon>Dikarya</taxon>
        <taxon>Ascomycota</taxon>
        <taxon>Pezizomycotina</taxon>
        <taxon>Eurotiomycetes</taxon>
        <taxon>Eurotiomycetidae</taxon>
        <taxon>Eurotiales</taxon>
        <taxon>Aspergillaceae</taxon>
        <taxon>Aspergillus</taxon>
        <taxon>Aspergillus subgen. Nidulantes</taxon>
    </lineage>
</organism>
<dbReference type="PROSITE" id="PS00463">
    <property type="entry name" value="ZN2_CY6_FUNGAL_1"/>
    <property type="match status" value="1"/>
</dbReference>
<feature type="region of interest" description="Disordered" evidence="6">
    <location>
        <begin position="118"/>
        <end position="145"/>
    </location>
</feature>
<dbReference type="Proteomes" id="UP000000560">
    <property type="component" value="Chromosome IV"/>
</dbReference>
<reference evidence="9" key="2">
    <citation type="journal article" date="2009" name="Fungal Genet. Biol.">
        <title>The 2008 update of the Aspergillus nidulans genome annotation: a community effort.</title>
        <authorList>
            <person name="Wortman J.R."/>
            <person name="Gilsenan J.M."/>
            <person name="Joardar V."/>
            <person name="Deegan J."/>
            <person name="Clutterbuck J."/>
            <person name="Andersen M.R."/>
            <person name="Archer D."/>
            <person name="Bencina M."/>
            <person name="Braus G."/>
            <person name="Coutinho P."/>
            <person name="von Dohren H."/>
            <person name="Doonan J."/>
            <person name="Driessen A.J."/>
            <person name="Durek P."/>
            <person name="Espeso E."/>
            <person name="Fekete E."/>
            <person name="Flipphi M."/>
            <person name="Estrada C.G."/>
            <person name="Geysens S."/>
            <person name="Goldman G."/>
            <person name="de Groot P.W."/>
            <person name="Hansen K."/>
            <person name="Harris S.D."/>
            <person name="Heinekamp T."/>
            <person name="Helmstaedt K."/>
            <person name="Henrissat B."/>
            <person name="Hofmann G."/>
            <person name="Homan T."/>
            <person name="Horio T."/>
            <person name="Horiuchi H."/>
            <person name="James S."/>
            <person name="Jones M."/>
            <person name="Karaffa L."/>
            <person name="Karanyi Z."/>
            <person name="Kato M."/>
            <person name="Keller N."/>
            <person name="Kelly D.E."/>
            <person name="Kiel J.A."/>
            <person name="Kim J.M."/>
            <person name="van der Klei I.J."/>
            <person name="Klis F.M."/>
            <person name="Kovalchuk A."/>
            <person name="Krasevec N."/>
            <person name="Kubicek C.P."/>
            <person name="Liu B."/>
            <person name="Maccabe A."/>
            <person name="Meyer V."/>
            <person name="Mirabito P."/>
            <person name="Miskei M."/>
            <person name="Mos M."/>
            <person name="Mullins J."/>
            <person name="Nelson D.R."/>
            <person name="Nielsen J."/>
            <person name="Oakley B.R."/>
            <person name="Osmani S.A."/>
            <person name="Pakula T."/>
            <person name="Paszewski A."/>
            <person name="Paulsen I."/>
            <person name="Pilsyk S."/>
            <person name="Pocsi I."/>
            <person name="Punt P.J."/>
            <person name="Ram A.F."/>
            <person name="Ren Q."/>
            <person name="Robellet X."/>
            <person name="Robson G."/>
            <person name="Seiboth B."/>
            <person name="van Solingen P."/>
            <person name="Specht T."/>
            <person name="Sun J."/>
            <person name="Taheri-Talesh N."/>
            <person name="Takeshita N."/>
            <person name="Ussery D."/>
            <person name="vanKuyk P.A."/>
            <person name="Visser H."/>
            <person name="van de Vondervoort P.J."/>
            <person name="de Vries R.P."/>
            <person name="Walton J."/>
            <person name="Xiang X."/>
            <person name="Xiong Y."/>
            <person name="Zeng A.P."/>
            <person name="Brandt B.W."/>
            <person name="Cornell M.J."/>
            <person name="van den Hondel C.A."/>
            <person name="Visser J."/>
            <person name="Oliver S.G."/>
            <person name="Turner G."/>
        </authorList>
    </citation>
    <scope>GENOME REANNOTATION</scope>
    <source>
        <strain evidence="9">FGSC A4 / ATCC 38163 / CBS 112.46 / NRRL 194 / M139</strain>
    </source>
</reference>
<dbReference type="EMBL" id="BN001304">
    <property type="protein sequence ID" value="CBF78897.1"/>
    <property type="molecule type" value="Genomic_DNA"/>
</dbReference>
<dbReference type="HOGENOM" id="CLU_008719_1_2_1"/>
<keyword evidence="2" id="KW-0805">Transcription regulation</keyword>
<dbReference type="SUPFAM" id="SSF57701">
    <property type="entry name" value="Zn2/Cys6 DNA-binding domain"/>
    <property type="match status" value="1"/>
</dbReference>
<dbReference type="GO" id="GO:0000981">
    <property type="term" value="F:DNA-binding transcription factor activity, RNA polymerase II-specific"/>
    <property type="evidence" value="ECO:0007669"/>
    <property type="project" value="InterPro"/>
</dbReference>
<dbReference type="RefSeq" id="XP_664794.2">
    <property type="nucleotide sequence ID" value="XM_659702.2"/>
</dbReference>
<dbReference type="OrthoDB" id="4525710at2759"/>
<dbReference type="SMART" id="SM00066">
    <property type="entry name" value="GAL4"/>
    <property type="match status" value="1"/>
</dbReference>
<dbReference type="OMA" id="IAPWADI"/>
<dbReference type="GO" id="GO:0005634">
    <property type="term" value="C:nucleus"/>
    <property type="evidence" value="ECO:0000318"/>
    <property type="project" value="GO_Central"/>
</dbReference>
<dbReference type="GO" id="GO:0000976">
    <property type="term" value="F:transcription cis-regulatory region binding"/>
    <property type="evidence" value="ECO:0000318"/>
    <property type="project" value="GO_Central"/>
</dbReference>
<evidence type="ECO:0000256" key="5">
    <source>
        <dbReference type="ARBA" id="ARBA00023242"/>
    </source>
</evidence>
<dbReference type="VEuPathDB" id="FungiDB:AN7190"/>
<dbReference type="GO" id="GO:0003700">
    <property type="term" value="F:DNA-binding transcription factor activity"/>
    <property type="evidence" value="ECO:0000318"/>
    <property type="project" value="GO_Central"/>
</dbReference>
<protein>
    <submittedName>
        <fullName evidence="8">Zn(II)2Cys6 transcription factor (Eurofung)</fullName>
    </submittedName>
</protein>
<feature type="compositionally biased region" description="Polar residues" evidence="6">
    <location>
        <begin position="118"/>
        <end position="134"/>
    </location>
</feature>
<dbReference type="Pfam" id="PF11951">
    <property type="entry name" value="Fungal_trans_2"/>
    <property type="match status" value="1"/>
</dbReference>
<evidence type="ECO:0000259" key="7">
    <source>
        <dbReference type="PROSITE" id="PS50048"/>
    </source>
</evidence>
<feature type="domain" description="Zn(2)-C6 fungal-type" evidence="7">
    <location>
        <begin position="6"/>
        <end position="38"/>
    </location>
</feature>
<dbReference type="InterPro" id="IPR001138">
    <property type="entry name" value="Zn2Cys6_DnaBD"/>
</dbReference>
<evidence type="ECO:0000313" key="8">
    <source>
        <dbReference type="EMBL" id="CBF78897.1"/>
    </source>
</evidence>
<evidence type="ECO:0000256" key="3">
    <source>
        <dbReference type="ARBA" id="ARBA00023125"/>
    </source>
</evidence>
<dbReference type="PANTHER" id="PTHR37534:SF25">
    <property type="entry name" value="ZN(II)2CYS6 TRANSCRIPTION FACTOR (EUROFUNG)"/>
    <property type="match status" value="1"/>
</dbReference>
<dbReference type="GO" id="GO:0008270">
    <property type="term" value="F:zinc ion binding"/>
    <property type="evidence" value="ECO:0007669"/>
    <property type="project" value="InterPro"/>
</dbReference>
<evidence type="ECO:0000256" key="4">
    <source>
        <dbReference type="ARBA" id="ARBA00023163"/>
    </source>
</evidence>
<sequence length="581" mass="66331">MRIGRGCERCRLRHIKCTIGEGASSCNECSRLSRACRLDPPFRFKTVRHVYQKCQGSSSKFELAWSSRQPWVKVPQSRMFSIRLRLYRSVLICLVMFIEESAEDPDFDVIPDVVRNNQLHSDGPSAVSQAQTPHTPSPREDMAHPGNHEHLLVQLAGTSPGERRTISSISISPKPANGPSPLPSVSTWADFSPSLSSLSPRQNSISSMTTREASLLRSFIQTLAPRFDVCDQNSHFSTEIPRRALQVPMIMKAILAFSARHAAIMSGSEDWEAAEYHSQCVEMLIRALSKAEGFYDDNILITVVILRVYEELERTTDEKCHWLGSTRLLNTMSKSASSGGLAEAVSWQFLRQAIYACLVEYQPMQLNLENYERSSVFQRMDDAAYANRIIFLCARIIQLRSEPNGYSFTESDWQYLSDCVDQWYREKPISWQPLKHQEANAGENKPFPELWLVSPPAVVGLQYYHACRIILATSNNHQKIVVDYERARLRRIEEQTIAYHLVNVIGLSKSNETVINAYFMGCHLLHRYGFCLRHPAEHLGSTEFLESVEKQIGWPTAWIVRQLEAEWNELHTLDSSWSPRF</sequence>
<dbReference type="GeneID" id="2869893"/>
<keyword evidence="5" id="KW-0539">Nucleus</keyword>
<evidence type="ECO:0000256" key="6">
    <source>
        <dbReference type="SAM" id="MobiDB-lite"/>
    </source>
</evidence>
<keyword evidence="3" id="KW-0238">DNA-binding</keyword>
<reference evidence="9" key="1">
    <citation type="journal article" date="2005" name="Nature">
        <title>Sequencing of Aspergillus nidulans and comparative analysis with A. fumigatus and A. oryzae.</title>
        <authorList>
            <person name="Galagan J.E."/>
            <person name="Calvo S.E."/>
            <person name="Cuomo C."/>
            <person name="Ma L.J."/>
            <person name="Wortman J.R."/>
            <person name="Batzoglou S."/>
            <person name="Lee S.I."/>
            <person name="Basturkmen M."/>
            <person name="Spevak C.C."/>
            <person name="Clutterbuck J."/>
            <person name="Kapitonov V."/>
            <person name="Jurka J."/>
            <person name="Scazzocchio C."/>
            <person name="Farman M."/>
            <person name="Butler J."/>
            <person name="Purcell S."/>
            <person name="Harris S."/>
            <person name="Braus G.H."/>
            <person name="Draht O."/>
            <person name="Busch S."/>
            <person name="D'Enfert C."/>
            <person name="Bouchier C."/>
            <person name="Goldman G.H."/>
            <person name="Bell-Pedersen D."/>
            <person name="Griffiths-Jones S."/>
            <person name="Doonan J.H."/>
            <person name="Yu J."/>
            <person name="Vienken K."/>
            <person name="Pain A."/>
            <person name="Freitag M."/>
            <person name="Selker E.U."/>
            <person name="Archer D.B."/>
            <person name="Penalva M.A."/>
            <person name="Oakley B.R."/>
            <person name="Momany M."/>
            <person name="Tanaka T."/>
            <person name="Kumagai T."/>
            <person name="Asai K."/>
            <person name="Machida M."/>
            <person name="Nierman W.C."/>
            <person name="Denning D.W."/>
            <person name="Caddick M."/>
            <person name="Hynes M."/>
            <person name="Paoletti M."/>
            <person name="Fischer R."/>
            <person name="Miller B."/>
            <person name="Dyer P."/>
            <person name="Sachs M.S."/>
            <person name="Osmani S.A."/>
            <person name="Birren B.W."/>
        </authorList>
    </citation>
    <scope>NUCLEOTIDE SEQUENCE [LARGE SCALE GENOMIC DNA]</scope>
    <source>
        <strain evidence="9">FGSC A4 / ATCC 38163 / CBS 112.46 / NRRL 194 / M139</strain>
    </source>
</reference>
<dbReference type="PANTHER" id="PTHR37534">
    <property type="entry name" value="TRANSCRIPTIONAL ACTIVATOR PROTEIN UGA3"/>
    <property type="match status" value="1"/>
</dbReference>
<evidence type="ECO:0000256" key="2">
    <source>
        <dbReference type="ARBA" id="ARBA00023015"/>
    </source>
</evidence>
<dbReference type="InParanoid" id="C8VD32"/>
<evidence type="ECO:0000256" key="1">
    <source>
        <dbReference type="ARBA" id="ARBA00004123"/>
    </source>
</evidence>
<dbReference type="AlphaFoldDB" id="C8VD32"/>
<dbReference type="InterPro" id="IPR036864">
    <property type="entry name" value="Zn2-C6_fun-type_DNA-bd_sf"/>
</dbReference>
<dbReference type="PROSITE" id="PS50048">
    <property type="entry name" value="ZN2_CY6_FUNGAL_2"/>
    <property type="match status" value="1"/>
</dbReference>
<keyword evidence="9" id="KW-1185">Reference proteome</keyword>
<dbReference type="Gene3D" id="4.10.240.10">
    <property type="entry name" value="Zn(2)-C6 fungal-type DNA-binding domain"/>
    <property type="match status" value="1"/>
</dbReference>
<dbReference type="eggNOG" id="ENOG502SJKS">
    <property type="taxonomic scope" value="Eukaryota"/>
</dbReference>
<gene>
    <name evidence="8" type="ORF">ANIA_07190</name>
</gene>
<accession>C8VD32</accession>
<dbReference type="GO" id="GO:0045944">
    <property type="term" value="P:positive regulation of transcription by RNA polymerase II"/>
    <property type="evidence" value="ECO:0000318"/>
    <property type="project" value="GO_Central"/>
</dbReference>
<keyword evidence="4" id="KW-0804">Transcription</keyword>
<feature type="region of interest" description="Disordered" evidence="6">
    <location>
        <begin position="163"/>
        <end position="183"/>
    </location>
</feature>
<dbReference type="KEGG" id="ani:ANIA_07190"/>